<protein>
    <submittedName>
        <fullName evidence="3">Uncharacterized protein</fullName>
    </submittedName>
</protein>
<name>A0A182RWT1_ANOFN</name>
<dbReference type="VEuPathDB" id="VectorBase:AFUN010741"/>
<dbReference type="VEuPathDB" id="VectorBase:AFUN2_013936"/>
<feature type="region of interest" description="Disordered" evidence="2">
    <location>
        <begin position="410"/>
        <end position="451"/>
    </location>
</feature>
<evidence type="ECO:0000313" key="3">
    <source>
        <dbReference type="EnsemblMetazoa" id="AFUN010741-PA"/>
    </source>
</evidence>
<evidence type="ECO:0000256" key="1">
    <source>
        <dbReference type="SAM" id="Coils"/>
    </source>
</evidence>
<accession>A0A182RWT1</accession>
<dbReference type="AlphaFoldDB" id="A0A182RWT1"/>
<reference evidence="3" key="1">
    <citation type="submission" date="2020-05" db="UniProtKB">
        <authorList>
            <consortium name="EnsemblMetazoa"/>
        </authorList>
    </citation>
    <scope>IDENTIFICATION</scope>
    <source>
        <strain evidence="3">FUMOZ</strain>
    </source>
</reference>
<proteinExistence type="predicted"/>
<organism evidence="3">
    <name type="scientific">Anopheles funestus</name>
    <name type="common">African malaria mosquito</name>
    <dbReference type="NCBI Taxonomy" id="62324"/>
    <lineage>
        <taxon>Eukaryota</taxon>
        <taxon>Metazoa</taxon>
        <taxon>Ecdysozoa</taxon>
        <taxon>Arthropoda</taxon>
        <taxon>Hexapoda</taxon>
        <taxon>Insecta</taxon>
        <taxon>Pterygota</taxon>
        <taxon>Neoptera</taxon>
        <taxon>Endopterygota</taxon>
        <taxon>Diptera</taxon>
        <taxon>Nematocera</taxon>
        <taxon>Culicoidea</taxon>
        <taxon>Culicidae</taxon>
        <taxon>Anophelinae</taxon>
        <taxon>Anopheles</taxon>
    </lineage>
</organism>
<feature type="compositionally biased region" description="Basic and acidic residues" evidence="2">
    <location>
        <begin position="410"/>
        <end position="421"/>
    </location>
</feature>
<dbReference type="EnsemblMetazoa" id="AFUN010741-RA">
    <property type="protein sequence ID" value="AFUN010741-PA"/>
    <property type="gene ID" value="AFUN010741"/>
</dbReference>
<feature type="coiled-coil region" evidence="1">
    <location>
        <begin position="122"/>
        <end position="149"/>
    </location>
</feature>
<evidence type="ECO:0000256" key="2">
    <source>
        <dbReference type="SAM" id="MobiDB-lite"/>
    </source>
</evidence>
<sequence length="527" mass="60377">MTSCEKKKPSKLCRRTYFLQTGTAPTISEMANELGPDLASVVIGTLQPSQQSAVQPDCIALPDGTSPSHESDTIRGQIHEHILQIGGNISHRVDGYWRRRLKQTAAAGISPDEMDFLNFEYNQKINIARDEERKRYEALLENMEKMLKQQFWEEKGNLHRSYAQARQVWGEFVCRKVRKQAKDMLCKIARYYREKLKREVTSRMQLEKNRIIKEMEQIVKTAVDQQKRIDDRAIQWLVYQYEELLKFISEYNQCLDTVEMTREICRLHFGQQEGHSTQISANSLTFEDLLDQHESNGTSSVVNDLEEDITIASTSLSKYNVFVVNQCLPIPVPEATVSDDEENVSTTTVVEPLFDPFGYEDSESIDEADSNASSLEKIVIGGLTYAQPKYYKKIYNDLFHNVDMSWEKIKPSETSEERNKENYCVQGKSSSASSERTKTSDSQSIRSEPSYRESYDPILEINEILGLKEDVQLSEETILPEEFGELFDLSKSDEEIALVAESFAAQYIRATSDDFEAMFPKSSDVDS</sequence>
<keyword evidence="1" id="KW-0175">Coiled coil</keyword>